<feature type="signal peptide" evidence="2">
    <location>
        <begin position="1"/>
        <end position="41"/>
    </location>
</feature>
<dbReference type="EMBL" id="WHJG01000019">
    <property type="protein sequence ID" value="NHZ81251.1"/>
    <property type="molecule type" value="Genomic_DNA"/>
</dbReference>
<name>A0ABX0NDB5_9BURK</name>
<keyword evidence="2" id="KW-0732">Signal</keyword>
<evidence type="ECO:0000313" key="3">
    <source>
        <dbReference type="EMBL" id="NHZ81251.1"/>
    </source>
</evidence>
<evidence type="ECO:0000313" key="4">
    <source>
        <dbReference type="Proteomes" id="UP000621455"/>
    </source>
</evidence>
<evidence type="ECO:0008006" key="5">
    <source>
        <dbReference type="Google" id="ProtNLM"/>
    </source>
</evidence>
<accession>A0ABX0NDB5</accession>
<sequence length="142" mass="15194">MREPVPTVMPGASAPTTRPLSRALRTAIVSAGLMCMSLAQAQQAQTSTDQNVPAATARQQAAEIARGDPARWSREDVTPDARLRTLRKEMGAALQEARGACRALPAAERGACNKEAQAKLSERHGRRARPGSRRRLSPQAAS</sequence>
<gene>
    <name evidence="3" type="ORF">F2P44_18505</name>
</gene>
<feature type="chain" id="PRO_5046010623" description="UrcA family protein" evidence="2">
    <location>
        <begin position="42"/>
        <end position="142"/>
    </location>
</feature>
<comment type="caution">
    <text evidence="3">The sequence shown here is derived from an EMBL/GenBank/DDBJ whole genome shotgun (WGS) entry which is preliminary data.</text>
</comment>
<evidence type="ECO:0000256" key="2">
    <source>
        <dbReference type="SAM" id="SignalP"/>
    </source>
</evidence>
<proteinExistence type="predicted"/>
<dbReference type="Proteomes" id="UP000621455">
    <property type="component" value="Unassembled WGS sequence"/>
</dbReference>
<dbReference type="RefSeq" id="WP_187363367.1">
    <property type="nucleotide sequence ID" value="NZ_WHJG01000019.1"/>
</dbReference>
<feature type="compositionally biased region" description="Basic residues" evidence="1">
    <location>
        <begin position="124"/>
        <end position="136"/>
    </location>
</feature>
<protein>
    <recommendedName>
        <fullName evidence="5">UrcA family protein</fullName>
    </recommendedName>
</protein>
<feature type="region of interest" description="Disordered" evidence="1">
    <location>
        <begin position="116"/>
        <end position="142"/>
    </location>
</feature>
<reference evidence="3 4" key="1">
    <citation type="submission" date="2019-10" db="EMBL/GenBank/DDBJ databases">
        <title>Taxonomy of Antarctic Massilia spp.: description of Massilia rubra sp. nov., Massilia aquatica sp. nov., Massilia mucilaginosa sp. nov., Massilia frigida sp. nov. isolated from streams, lakes and regoliths.</title>
        <authorList>
            <person name="Holochova P."/>
            <person name="Sedlacek I."/>
            <person name="Kralova S."/>
            <person name="Maslanova I."/>
            <person name="Busse H.-J."/>
            <person name="Stankova E."/>
            <person name="Vrbovska V."/>
            <person name="Kovarovic V."/>
            <person name="Bartak M."/>
            <person name="Svec P."/>
            <person name="Pantucek R."/>
        </authorList>
    </citation>
    <scope>NUCLEOTIDE SEQUENCE [LARGE SCALE GENOMIC DNA]</scope>
    <source>
        <strain evidence="3 4">CCM 8695</strain>
    </source>
</reference>
<keyword evidence="4" id="KW-1185">Reference proteome</keyword>
<evidence type="ECO:0000256" key="1">
    <source>
        <dbReference type="SAM" id="MobiDB-lite"/>
    </source>
</evidence>
<organism evidence="3 4">
    <name type="scientific">Massilia frigida</name>
    <dbReference type="NCBI Taxonomy" id="2609281"/>
    <lineage>
        <taxon>Bacteria</taxon>
        <taxon>Pseudomonadati</taxon>
        <taxon>Pseudomonadota</taxon>
        <taxon>Betaproteobacteria</taxon>
        <taxon>Burkholderiales</taxon>
        <taxon>Oxalobacteraceae</taxon>
        <taxon>Telluria group</taxon>
        <taxon>Massilia</taxon>
    </lineage>
</organism>